<dbReference type="EC" id="3.1.1.-" evidence="7"/>
<dbReference type="GO" id="GO:0009395">
    <property type="term" value="P:phospholipid catabolic process"/>
    <property type="evidence" value="ECO:0007669"/>
    <property type="project" value="TreeGrafter"/>
</dbReference>
<keyword evidence="4 7" id="KW-0442">Lipid degradation</keyword>
<protein>
    <recommendedName>
        <fullName evidence="7">Phospholipase B-like</fullName>
        <ecNumber evidence="7">3.1.1.-</ecNumber>
    </recommendedName>
</protein>
<keyword evidence="9" id="KW-1133">Transmembrane helix</keyword>
<keyword evidence="9" id="KW-0472">Membrane</keyword>
<evidence type="ECO:0000256" key="4">
    <source>
        <dbReference type="ARBA" id="ARBA00022963"/>
    </source>
</evidence>
<dbReference type="Pfam" id="PF04916">
    <property type="entry name" value="Phospholip_B"/>
    <property type="match status" value="1"/>
</dbReference>
<dbReference type="AlphaFoldDB" id="A0A7S3K4T8"/>
<dbReference type="PANTHER" id="PTHR12370:SF1">
    <property type="entry name" value="PHOSPHOLIPASE B-LIKE 1"/>
    <property type="match status" value="1"/>
</dbReference>
<name>A0A7S3K4T8_9STRA</name>
<reference evidence="10" key="1">
    <citation type="submission" date="2021-01" db="EMBL/GenBank/DDBJ databases">
        <authorList>
            <person name="Corre E."/>
            <person name="Pelletier E."/>
            <person name="Niang G."/>
            <person name="Scheremetjew M."/>
            <person name="Finn R."/>
            <person name="Kale V."/>
            <person name="Holt S."/>
            <person name="Cochrane G."/>
            <person name="Meng A."/>
            <person name="Brown T."/>
            <person name="Cohen L."/>
        </authorList>
    </citation>
    <scope>NUCLEOTIDE SEQUENCE</scope>
    <source>
        <strain evidence="10">CCMP1510</strain>
    </source>
</reference>
<evidence type="ECO:0000256" key="7">
    <source>
        <dbReference type="RuleBase" id="RU364138"/>
    </source>
</evidence>
<evidence type="ECO:0000256" key="9">
    <source>
        <dbReference type="SAM" id="Phobius"/>
    </source>
</evidence>
<keyword evidence="6" id="KW-0325">Glycoprotein</keyword>
<feature type="region of interest" description="Disordered" evidence="8">
    <location>
        <begin position="452"/>
        <end position="477"/>
    </location>
</feature>
<keyword evidence="2" id="KW-0732">Signal</keyword>
<evidence type="ECO:0000256" key="5">
    <source>
        <dbReference type="ARBA" id="ARBA00023098"/>
    </source>
</evidence>
<organism evidence="10">
    <name type="scientific">Aureoumbra lagunensis</name>
    <dbReference type="NCBI Taxonomy" id="44058"/>
    <lineage>
        <taxon>Eukaryota</taxon>
        <taxon>Sar</taxon>
        <taxon>Stramenopiles</taxon>
        <taxon>Ochrophyta</taxon>
        <taxon>Pelagophyceae</taxon>
        <taxon>Pelagomonadales</taxon>
        <taxon>Aureoumbra</taxon>
    </lineage>
</organism>
<dbReference type="PANTHER" id="PTHR12370">
    <property type="entry name" value="PHOSPHOLIPASE B-RELATED"/>
    <property type="match status" value="1"/>
</dbReference>
<evidence type="ECO:0000313" key="10">
    <source>
        <dbReference type="EMBL" id="CAE0375036.1"/>
    </source>
</evidence>
<feature type="transmembrane region" description="Helical" evidence="9">
    <location>
        <begin position="33"/>
        <end position="52"/>
    </location>
</feature>
<dbReference type="EMBL" id="HBIJ01023931">
    <property type="protein sequence ID" value="CAE0375036.1"/>
    <property type="molecule type" value="Transcribed_RNA"/>
</dbReference>
<dbReference type="Gene3D" id="3.60.60.30">
    <property type="match status" value="1"/>
</dbReference>
<accession>A0A7S3K4T8</accession>
<evidence type="ECO:0000256" key="1">
    <source>
        <dbReference type="ARBA" id="ARBA00007835"/>
    </source>
</evidence>
<keyword evidence="5 7" id="KW-0443">Lipid metabolism</keyword>
<sequence>MHESSKNCAYGDNNQKTTTVSTKKCVKSRILQNIFWCLLVLIIGIIAALHWLHSVYRQEFKNTLKQQEWFVAVWTSNNHWTVVAERGQKLDTNEIICAAARYTKAAEHRSGFGELTLETRGENLCSEKQNAQAVGFLEGILTAREIADAAKNLVCEIACNGTMPKPLKDFFNTHEAWLEIYQQAILNETDAIHRYAILVLEQYRGLQLGYQAALGLSTANVLNDLRRINYLGDLFDIIPAAERGFREDFADESGVTASKNLEKHGHCTALVKLTANNQLIFGHASWFHYSNMVRIYKHYHFSFMHVKNQRSSFSSYPGMLSSLDDFYLMHDTKLVILQTTNGIYNTSLFDAVTPFALPAWIRVRTANALAESGKDWAQILGIKNSGTYNNQYDIIDLKLKNSNSSGLLTIVEQIPGLVQSIDRTEHLLEESYFLSYNVPHIPKIYQLSGYSTLDQKRGRPEGSEYSQAPRAQIARRDQHTIKSIEDAKTFLRSNHYGQGDPLAPNPWDAICSRGDLVRSETEQQPTLAGCYDAKISSDSLFQEHGAAFIINGPTNQHQPTFSWDNIINAPGPIHHNISTWKDVTNMIIRDDHTTVPIQGSASHQGQSITFDFRFERVSPPRVWFQSSSAKAMRRQEVRKLRAASFSHK</sequence>
<keyword evidence="9" id="KW-0812">Transmembrane</keyword>
<gene>
    <name evidence="10" type="ORF">ALAG00032_LOCUS15840</name>
</gene>
<comment type="similarity">
    <text evidence="1 7">Belongs to the phospholipase B-like family.</text>
</comment>
<proteinExistence type="inferred from homology"/>
<comment type="function">
    <text evidence="7">Putative phospholipase.</text>
</comment>
<keyword evidence="3 7" id="KW-0378">Hydrolase</keyword>
<evidence type="ECO:0000256" key="6">
    <source>
        <dbReference type="ARBA" id="ARBA00023180"/>
    </source>
</evidence>
<dbReference type="InterPro" id="IPR007000">
    <property type="entry name" value="PLipase_B-like"/>
</dbReference>
<evidence type="ECO:0000256" key="3">
    <source>
        <dbReference type="ARBA" id="ARBA00022801"/>
    </source>
</evidence>
<evidence type="ECO:0000256" key="8">
    <source>
        <dbReference type="SAM" id="MobiDB-lite"/>
    </source>
</evidence>
<evidence type="ECO:0000256" key="2">
    <source>
        <dbReference type="ARBA" id="ARBA00022729"/>
    </source>
</evidence>
<dbReference type="GO" id="GO:0005576">
    <property type="term" value="C:extracellular region"/>
    <property type="evidence" value="ECO:0007669"/>
    <property type="project" value="TreeGrafter"/>
</dbReference>
<dbReference type="GO" id="GO:0004620">
    <property type="term" value="F:phospholipase activity"/>
    <property type="evidence" value="ECO:0007669"/>
    <property type="project" value="InterPro"/>
</dbReference>